<dbReference type="PANTHER" id="PTHR31865:SF2">
    <property type="entry name" value="OSJNBA0004B13.24 PROTEIN"/>
    <property type="match status" value="1"/>
</dbReference>
<reference evidence="2 3" key="1">
    <citation type="submission" date="2021-07" db="EMBL/GenBank/DDBJ databases">
        <title>The Aristolochia fimbriata genome: insights into angiosperm evolution, floral development and chemical biosynthesis.</title>
        <authorList>
            <person name="Jiao Y."/>
        </authorList>
    </citation>
    <scope>NUCLEOTIDE SEQUENCE [LARGE SCALE GENOMIC DNA]</scope>
    <source>
        <strain evidence="2">IBCAS-2021</strain>
        <tissue evidence="2">Leaf</tissue>
    </source>
</reference>
<comment type="caution">
    <text evidence="2">The sequence shown here is derived from an EMBL/GenBank/DDBJ whole genome shotgun (WGS) entry which is preliminary data.</text>
</comment>
<dbReference type="AlphaFoldDB" id="A0AAV7FHY9"/>
<gene>
    <name evidence="2" type="ORF">H6P81_004514</name>
</gene>
<protein>
    <submittedName>
        <fullName evidence="2">Uncharacterized protein</fullName>
    </submittedName>
</protein>
<dbReference type="EMBL" id="JAINDJ010000002">
    <property type="protein sequence ID" value="KAG9460006.1"/>
    <property type="molecule type" value="Genomic_DNA"/>
</dbReference>
<accession>A0AAV7FHY9</accession>
<dbReference type="PANTHER" id="PTHR31865">
    <property type="entry name" value="OSJNBA0071G03.3 PROTEIN"/>
    <property type="match status" value="1"/>
</dbReference>
<name>A0AAV7FHY9_ARIFI</name>
<evidence type="ECO:0000256" key="1">
    <source>
        <dbReference type="SAM" id="MobiDB-lite"/>
    </source>
</evidence>
<feature type="compositionally biased region" description="Acidic residues" evidence="1">
    <location>
        <begin position="52"/>
        <end position="63"/>
    </location>
</feature>
<proteinExistence type="predicted"/>
<organism evidence="2 3">
    <name type="scientific">Aristolochia fimbriata</name>
    <name type="common">White veined hardy Dutchman's pipe vine</name>
    <dbReference type="NCBI Taxonomy" id="158543"/>
    <lineage>
        <taxon>Eukaryota</taxon>
        <taxon>Viridiplantae</taxon>
        <taxon>Streptophyta</taxon>
        <taxon>Embryophyta</taxon>
        <taxon>Tracheophyta</taxon>
        <taxon>Spermatophyta</taxon>
        <taxon>Magnoliopsida</taxon>
        <taxon>Magnoliidae</taxon>
        <taxon>Piperales</taxon>
        <taxon>Aristolochiaceae</taxon>
        <taxon>Aristolochia</taxon>
    </lineage>
</organism>
<keyword evidence="3" id="KW-1185">Reference proteome</keyword>
<dbReference type="Proteomes" id="UP000825729">
    <property type="component" value="Unassembled WGS sequence"/>
</dbReference>
<sequence length="304" mass="33347">MASDETMTVHSLSMHDEDEDFDDVTMDLEHDHHRYNMSRLSVCSGNGAHGDGEEDEEEEEDEGMTITTHLSRLSIEEEGWEGEAEGDADGELSEGKEEGLNLNGTDDSDKETIGAAGGAGGARGYLSMPSTPRRKFRRQAGGVVLAAGAADHILGGKEYASENEVRGGGRRRRRRRSQSARVRERWLERAWEMRKCRAMDEEFESGESECVVIARPKGGGKSLCMDLEEVKACRDLGFDLQHHQWTVEIPSLLSASTVDTDSGGNSPIANWRISSPGDDPRDVKARLKVWAQAVALASATRLNA</sequence>
<feature type="compositionally biased region" description="Acidic residues" evidence="1">
    <location>
        <begin position="76"/>
        <end position="92"/>
    </location>
</feature>
<evidence type="ECO:0000313" key="3">
    <source>
        <dbReference type="Proteomes" id="UP000825729"/>
    </source>
</evidence>
<feature type="region of interest" description="Disordered" evidence="1">
    <location>
        <begin position="44"/>
        <end position="130"/>
    </location>
</feature>
<evidence type="ECO:0000313" key="2">
    <source>
        <dbReference type="EMBL" id="KAG9460006.1"/>
    </source>
</evidence>